<feature type="region of interest" description="Disordered" evidence="6">
    <location>
        <begin position="432"/>
        <end position="451"/>
    </location>
</feature>
<dbReference type="EMBL" id="WWBZ02000022">
    <property type="protein sequence ID" value="KAF4308548.1"/>
    <property type="molecule type" value="Genomic_DNA"/>
</dbReference>
<gene>
    <name evidence="9" type="ORF">GTA08_BOTSDO04009</name>
</gene>
<feature type="domain" description="Rhodopsin" evidence="8">
    <location>
        <begin position="45"/>
        <end position="263"/>
    </location>
</feature>
<dbReference type="PANTHER" id="PTHR33048:SF47">
    <property type="entry name" value="INTEGRAL MEMBRANE PROTEIN-RELATED"/>
    <property type="match status" value="1"/>
</dbReference>
<keyword evidence="2 7" id="KW-0812">Transmembrane</keyword>
<feature type="transmembrane region" description="Helical" evidence="7">
    <location>
        <begin position="41"/>
        <end position="59"/>
    </location>
</feature>
<evidence type="ECO:0000259" key="8">
    <source>
        <dbReference type="Pfam" id="PF20684"/>
    </source>
</evidence>
<dbReference type="OrthoDB" id="444631at2759"/>
<organism evidence="9 10">
    <name type="scientific">Botryosphaeria dothidea</name>
    <dbReference type="NCBI Taxonomy" id="55169"/>
    <lineage>
        <taxon>Eukaryota</taxon>
        <taxon>Fungi</taxon>
        <taxon>Dikarya</taxon>
        <taxon>Ascomycota</taxon>
        <taxon>Pezizomycotina</taxon>
        <taxon>Dothideomycetes</taxon>
        <taxon>Dothideomycetes incertae sedis</taxon>
        <taxon>Botryosphaeriales</taxon>
        <taxon>Botryosphaeriaceae</taxon>
        <taxon>Botryosphaeria</taxon>
    </lineage>
</organism>
<evidence type="ECO:0000256" key="1">
    <source>
        <dbReference type="ARBA" id="ARBA00004141"/>
    </source>
</evidence>
<keyword evidence="3 7" id="KW-1133">Transmembrane helix</keyword>
<evidence type="ECO:0000256" key="4">
    <source>
        <dbReference type="ARBA" id="ARBA00023136"/>
    </source>
</evidence>
<feature type="compositionally biased region" description="Polar residues" evidence="6">
    <location>
        <begin position="432"/>
        <end position="445"/>
    </location>
</feature>
<feature type="transmembrane region" description="Helical" evidence="7">
    <location>
        <begin position="6"/>
        <end position="29"/>
    </location>
</feature>
<dbReference type="Proteomes" id="UP000572817">
    <property type="component" value="Unassembled WGS sequence"/>
</dbReference>
<evidence type="ECO:0000256" key="7">
    <source>
        <dbReference type="SAM" id="Phobius"/>
    </source>
</evidence>
<evidence type="ECO:0000313" key="9">
    <source>
        <dbReference type="EMBL" id="KAF4308548.1"/>
    </source>
</evidence>
<keyword evidence="10" id="KW-1185">Reference proteome</keyword>
<dbReference type="InterPro" id="IPR049326">
    <property type="entry name" value="Rhodopsin_dom_fungi"/>
</dbReference>
<feature type="region of interest" description="Disordered" evidence="6">
    <location>
        <begin position="357"/>
        <end position="421"/>
    </location>
</feature>
<feature type="compositionally biased region" description="Basic and acidic residues" evidence="6">
    <location>
        <begin position="620"/>
        <end position="629"/>
    </location>
</feature>
<evidence type="ECO:0000256" key="5">
    <source>
        <dbReference type="ARBA" id="ARBA00038359"/>
    </source>
</evidence>
<dbReference type="Pfam" id="PF20684">
    <property type="entry name" value="Fung_rhodopsin"/>
    <property type="match status" value="1"/>
</dbReference>
<reference evidence="9" key="1">
    <citation type="submission" date="2020-04" db="EMBL/GenBank/DDBJ databases">
        <title>Genome Assembly and Annotation of Botryosphaeria dothidea sdau 11-99, a Latent Pathogen of Apple Fruit Ring Rot in China.</title>
        <authorList>
            <person name="Yu C."/>
            <person name="Diao Y."/>
            <person name="Lu Q."/>
            <person name="Zhao J."/>
            <person name="Cui S."/>
            <person name="Peng C."/>
            <person name="He B."/>
            <person name="Liu H."/>
        </authorList>
    </citation>
    <scope>NUCLEOTIDE SEQUENCE [LARGE SCALE GENOMIC DNA]</scope>
    <source>
        <strain evidence="9">Sdau11-99</strain>
    </source>
</reference>
<protein>
    <recommendedName>
        <fullName evidence="8">Rhodopsin domain-containing protein</fullName>
    </recommendedName>
</protein>
<name>A0A8H4N613_9PEZI</name>
<evidence type="ECO:0000256" key="3">
    <source>
        <dbReference type="ARBA" id="ARBA00022989"/>
    </source>
</evidence>
<feature type="compositionally biased region" description="Low complexity" evidence="6">
    <location>
        <begin position="492"/>
        <end position="505"/>
    </location>
</feature>
<feature type="region of interest" description="Disordered" evidence="6">
    <location>
        <begin position="483"/>
        <end position="505"/>
    </location>
</feature>
<feature type="region of interest" description="Disordered" evidence="6">
    <location>
        <begin position="620"/>
        <end position="644"/>
    </location>
</feature>
<feature type="region of interest" description="Disordered" evidence="6">
    <location>
        <begin position="292"/>
        <end position="313"/>
    </location>
</feature>
<feature type="region of interest" description="Disordered" evidence="6">
    <location>
        <begin position="518"/>
        <end position="552"/>
    </location>
</feature>
<dbReference type="AlphaFoldDB" id="A0A8H4N613"/>
<comment type="caution">
    <text evidence="9">The sequence shown here is derived from an EMBL/GenBank/DDBJ whole genome shotgun (WGS) entry which is preliminary data.</text>
</comment>
<sequence>MAVNGVTVIALEWGIFVPLATVFVLIRFIVRYLYPSKFTTIGNLLVALAFALFLLAPSLDTVTWQAGFYSDNAALETPVSSDSTVYGLKLAYSNWILFYVTLWVTKGAILSVYYQIIPRDSKIHRITLHVLSVASGMAFLTTLLLNLIWCRPIKLNWSLNRDEMCFAPFNTTVIVITGAIQVAIDVAIVILPFPLLLAVNASTGEKASIAAVFAMGVLSIAATVSRLIWSFATESLELYTVIARTELTVSMIVACSPALRVLATQTSANQATASPSSIFASGGLGVAEPVSRWSRHTSSGTHASTATSLPPLNSQRRHAQLDGRHFSLIPPLNLHHQKSNNSLGQSSITNQHLLHSQRSSLSGAGQLRSPGGLTLHTRDASLPDTLHSPLGCWPTTPTPTPTPTTTFAPPRPSNLTDRPSHDLIVLRTPSARSCRTTTTAHTRGPSNPLPPLNTAIIHQDSYATSTNHARGPSLTASLLTSCINSPPPPLPTRTTPPSSSRAARAPISPISPISLNARHHHHHHHPLPPPYGAAATADPVSGPSPQPSIEDMYFGRSDVSVADLERDGFERLDVLEEDLAAVGGGDDDDDDGGATTGEDAVVVDEAMVFRAVGMALTTGEGERVSGMRGEDEEEGGFEARQQRGADSGMEEMADWAELSWGPGASGWVEEEDVGRRSGGAQGGWVNGKWRGKGVVGDESMWV</sequence>
<comment type="subcellular location">
    <subcellularLocation>
        <location evidence="1">Membrane</location>
        <topology evidence="1">Multi-pass membrane protein</topology>
    </subcellularLocation>
</comment>
<dbReference type="InterPro" id="IPR052337">
    <property type="entry name" value="SAT4-like"/>
</dbReference>
<feature type="transmembrane region" description="Helical" evidence="7">
    <location>
        <begin position="126"/>
        <end position="149"/>
    </location>
</feature>
<proteinExistence type="inferred from homology"/>
<accession>A0A8H4N613</accession>
<evidence type="ECO:0000313" key="10">
    <source>
        <dbReference type="Proteomes" id="UP000572817"/>
    </source>
</evidence>
<feature type="transmembrane region" description="Helical" evidence="7">
    <location>
        <begin position="169"/>
        <end position="197"/>
    </location>
</feature>
<feature type="transmembrane region" description="Helical" evidence="7">
    <location>
        <begin position="96"/>
        <end position="114"/>
    </location>
</feature>
<feature type="transmembrane region" description="Helical" evidence="7">
    <location>
        <begin position="209"/>
        <end position="229"/>
    </location>
</feature>
<keyword evidence="4 7" id="KW-0472">Membrane</keyword>
<comment type="similarity">
    <text evidence="5">Belongs to the SAT4 family.</text>
</comment>
<evidence type="ECO:0000256" key="2">
    <source>
        <dbReference type="ARBA" id="ARBA00022692"/>
    </source>
</evidence>
<feature type="compositionally biased region" description="Low complexity" evidence="6">
    <location>
        <begin position="296"/>
        <end position="308"/>
    </location>
</feature>
<dbReference type="GO" id="GO:0016020">
    <property type="term" value="C:membrane"/>
    <property type="evidence" value="ECO:0007669"/>
    <property type="project" value="UniProtKB-SubCell"/>
</dbReference>
<evidence type="ECO:0000256" key="6">
    <source>
        <dbReference type="SAM" id="MobiDB-lite"/>
    </source>
</evidence>
<dbReference type="PANTHER" id="PTHR33048">
    <property type="entry name" value="PTH11-LIKE INTEGRAL MEMBRANE PROTEIN (AFU_ORTHOLOGUE AFUA_5G11245)"/>
    <property type="match status" value="1"/>
</dbReference>